<dbReference type="SUPFAM" id="SSF53187">
    <property type="entry name" value="Zn-dependent exopeptidases"/>
    <property type="match status" value="1"/>
</dbReference>
<dbReference type="Gene3D" id="3.40.630.10">
    <property type="entry name" value="Zn peptidases"/>
    <property type="match status" value="1"/>
</dbReference>
<dbReference type="GO" id="GO:0006508">
    <property type="term" value="P:proteolysis"/>
    <property type="evidence" value="ECO:0007669"/>
    <property type="project" value="InterPro"/>
</dbReference>
<dbReference type="RefSeq" id="WP_237377885.1">
    <property type="nucleotide sequence ID" value="NZ_CP071793.1"/>
</dbReference>
<evidence type="ECO:0000256" key="1">
    <source>
        <dbReference type="ARBA" id="ARBA00001947"/>
    </source>
</evidence>
<gene>
    <name evidence="5" type="ORF">J3U87_21795</name>
</gene>
<sequence length="613" mass="68946">MRQATRSLSLFLLAISLYPTLTGTGLWAGHPLANADILPPAPPWSGQSRSLAVAPDHEWATHFEKNDLMESPDHAATLSWFRRLCDASPKLHLKTIGTSHEGRAIVMVVASDEGVFSPEMLKKSTKPLVLIQAGIHSGEIDGKDASMMLLRDMTVRGNRAELLKSANLLIIPILNVDGHERRSAYNRINQRGPRVMGWRTNTRNLNLNRDYSKLETPGILSVVDVINRYDPDLYIDIHVTDGIDYQYDITYGFNQPHGPSPNISTWMREKLQPRVDGGLRNMGHVPGPLIFAVDPRNLEAGIVDWTATPRFSNGYGEWRRLPTILVENHSLKPYDQRVLGTYVFLEGILDTCREESASLRKAIAQDMKLKPNVVPVAWGPAQASPPPTIEFLGIAYEKETSSLSGGTWLEWTGKPATMQLPLVRFNRPTAEAQVPRGYWVPATWPEIIAKLERHGIELKRSEKPITVKVDMLRLSNVSLAEAPFEGRVRVSATVTAESQERTFPMGSAWVPTDQPLGLLAVALLDPQAPDSFFQWGYFLEILQRTEYFETYVGEPLAAQMAERDPQFKAAFDKKVAEDPEFAKNPRERLDFFFRKSPYMDATWRLYPVGRVMP</sequence>
<proteinExistence type="inferred from homology"/>
<organism evidence="5 6">
    <name type="scientific">Sulfidibacter corallicola</name>
    <dbReference type="NCBI Taxonomy" id="2818388"/>
    <lineage>
        <taxon>Bacteria</taxon>
        <taxon>Pseudomonadati</taxon>
        <taxon>Acidobacteriota</taxon>
        <taxon>Holophagae</taxon>
        <taxon>Acanthopleuribacterales</taxon>
        <taxon>Acanthopleuribacteraceae</taxon>
        <taxon>Sulfidibacter</taxon>
    </lineage>
</organism>
<dbReference type="PANTHER" id="PTHR11705">
    <property type="entry name" value="PROTEASE FAMILY M14 CARBOXYPEPTIDASE A,B"/>
    <property type="match status" value="1"/>
</dbReference>
<dbReference type="KEGG" id="scor:J3U87_21795"/>
<dbReference type="CDD" id="cd06241">
    <property type="entry name" value="M14-like"/>
    <property type="match status" value="1"/>
</dbReference>
<reference evidence="5" key="1">
    <citation type="submission" date="2021-03" db="EMBL/GenBank/DDBJ databases">
        <title>Acanthopleuribacteraceae sp. M133.</title>
        <authorList>
            <person name="Wang G."/>
        </authorList>
    </citation>
    <scope>NUCLEOTIDE SEQUENCE</scope>
    <source>
        <strain evidence="5">M133</strain>
    </source>
</reference>
<accession>A0A8A4TFB3</accession>
<feature type="active site" description="Proton donor/acceptor" evidence="3">
    <location>
        <position position="327"/>
    </location>
</feature>
<evidence type="ECO:0000313" key="6">
    <source>
        <dbReference type="Proteomes" id="UP000663929"/>
    </source>
</evidence>
<dbReference type="PROSITE" id="PS52035">
    <property type="entry name" value="PEPTIDASE_M14"/>
    <property type="match status" value="1"/>
</dbReference>
<dbReference type="AlphaFoldDB" id="A0A8A4TFB3"/>
<dbReference type="GO" id="GO:0008270">
    <property type="term" value="F:zinc ion binding"/>
    <property type="evidence" value="ECO:0007669"/>
    <property type="project" value="InterPro"/>
</dbReference>
<dbReference type="Proteomes" id="UP000663929">
    <property type="component" value="Chromosome"/>
</dbReference>
<name>A0A8A4TFB3_SULCO</name>
<comment type="similarity">
    <text evidence="2 3">Belongs to the peptidase M14 family.</text>
</comment>
<evidence type="ECO:0000256" key="2">
    <source>
        <dbReference type="ARBA" id="ARBA00005988"/>
    </source>
</evidence>
<dbReference type="InterPro" id="IPR000834">
    <property type="entry name" value="Peptidase_M14"/>
</dbReference>
<dbReference type="GO" id="GO:0004181">
    <property type="term" value="F:metallocarboxypeptidase activity"/>
    <property type="evidence" value="ECO:0007669"/>
    <property type="project" value="InterPro"/>
</dbReference>
<protein>
    <submittedName>
        <fullName evidence="5">M14 family metallopeptidase</fullName>
    </submittedName>
</protein>
<evidence type="ECO:0000313" key="5">
    <source>
        <dbReference type="EMBL" id="QTD48227.1"/>
    </source>
</evidence>
<dbReference type="PANTHER" id="PTHR11705:SF145">
    <property type="entry name" value="PEPTIDASE M14 CARBOXYPEPTIDASE A DOMAIN-CONTAINING PROTEIN"/>
    <property type="match status" value="1"/>
</dbReference>
<dbReference type="GO" id="GO:0005615">
    <property type="term" value="C:extracellular space"/>
    <property type="evidence" value="ECO:0007669"/>
    <property type="project" value="TreeGrafter"/>
</dbReference>
<evidence type="ECO:0000256" key="3">
    <source>
        <dbReference type="PROSITE-ProRule" id="PRU01379"/>
    </source>
</evidence>
<evidence type="ECO:0000259" key="4">
    <source>
        <dbReference type="PROSITE" id="PS52035"/>
    </source>
</evidence>
<dbReference type="EMBL" id="CP071793">
    <property type="protein sequence ID" value="QTD48227.1"/>
    <property type="molecule type" value="Genomic_DNA"/>
</dbReference>
<keyword evidence="6" id="KW-1185">Reference proteome</keyword>
<dbReference type="Pfam" id="PF00246">
    <property type="entry name" value="Peptidase_M14"/>
    <property type="match status" value="1"/>
</dbReference>
<comment type="cofactor">
    <cofactor evidence="1">
        <name>Zn(2+)</name>
        <dbReference type="ChEBI" id="CHEBI:29105"/>
    </cofactor>
</comment>
<feature type="domain" description="Peptidase M14" evidence="4">
    <location>
        <begin position="70"/>
        <end position="366"/>
    </location>
</feature>
<dbReference type="SMART" id="SM00631">
    <property type="entry name" value="Zn_pept"/>
    <property type="match status" value="1"/>
</dbReference>